<dbReference type="Pfam" id="PF04260">
    <property type="entry name" value="DUF436"/>
    <property type="match status" value="1"/>
</dbReference>
<dbReference type="Gene3D" id="3.40.50.10360">
    <property type="entry name" value="Hypothetical protein TT1679"/>
    <property type="match status" value="1"/>
</dbReference>
<dbReference type="RefSeq" id="WP_377494671.1">
    <property type="nucleotide sequence ID" value="NZ_JBHMDO010000022.1"/>
</dbReference>
<evidence type="ECO:0000313" key="2">
    <source>
        <dbReference type="EMBL" id="MFB9326926.1"/>
    </source>
</evidence>
<name>A0ABV5KNX2_9BACL</name>
<comment type="similarity">
    <text evidence="1">Belongs to the UPF0340 family.</text>
</comment>
<accession>A0ABV5KNX2</accession>
<keyword evidence="3" id="KW-1185">Reference proteome</keyword>
<organism evidence="2 3">
    <name type="scientific">Paenibacillus aurantiacus</name>
    <dbReference type="NCBI Taxonomy" id="1936118"/>
    <lineage>
        <taxon>Bacteria</taxon>
        <taxon>Bacillati</taxon>
        <taxon>Bacillota</taxon>
        <taxon>Bacilli</taxon>
        <taxon>Bacillales</taxon>
        <taxon>Paenibacillaceae</taxon>
        <taxon>Paenibacillus</taxon>
    </lineage>
</organism>
<dbReference type="EMBL" id="JBHMDO010000022">
    <property type="protein sequence ID" value="MFB9326926.1"/>
    <property type="molecule type" value="Genomic_DNA"/>
</dbReference>
<gene>
    <name evidence="2" type="ORF">ACFFSY_13445</name>
</gene>
<evidence type="ECO:0000313" key="3">
    <source>
        <dbReference type="Proteomes" id="UP001589747"/>
    </source>
</evidence>
<sequence>MNGQERLAAIERDVRQAVLELAEAGGLRPGQLLVVGTSTSEVIGQRIGTSGTLATAEAIFRGVEAARKKYGFYPVYQCCEHLNRALVLERGAAERYGLELVSAIPVPKAGGSMAAYAYRTLDDAVLAETVQAHAGIDIGDTFIGMHLRRVAVPARGSVKRIGEAHLTMAYTRPKLIGGERAVYTREAAGLAPAASDEAVGKTQSDNGMCD</sequence>
<dbReference type="HAMAP" id="MF_00800">
    <property type="entry name" value="UPF0340"/>
    <property type="match status" value="1"/>
</dbReference>
<reference evidence="2 3" key="1">
    <citation type="submission" date="2024-09" db="EMBL/GenBank/DDBJ databases">
        <authorList>
            <person name="Sun Q."/>
            <person name="Mori K."/>
        </authorList>
    </citation>
    <scope>NUCLEOTIDE SEQUENCE [LARGE SCALE GENOMIC DNA]</scope>
    <source>
        <strain evidence="2 3">TISTR 2452</strain>
    </source>
</reference>
<comment type="caution">
    <text evidence="2">The sequence shown here is derived from an EMBL/GenBank/DDBJ whole genome shotgun (WGS) entry which is preliminary data.</text>
</comment>
<dbReference type="InterPro" id="IPR006340">
    <property type="entry name" value="DUF436"/>
</dbReference>
<dbReference type="PIRSF" id="PIRSF007510">
    <property type="entry name" value="UCP007510"/>
    <property type="match status" value="1"/>
</dbReference>
<protein>
    <recommendedName>
        <fullName evidence="1">UPF0340 protein ACFFSY_13445</fullName>
    </recommendedName>
</protein>
<dbReference type="NCBIfam" id="TIGR01440">
    <property type="entry name" value="TIGR01440 family protein"/>
    <property type="match status" value="1"/>
</dbReference>
<evidence type="ECO:0000256" key="1">
    <source>
        <dbReference type="HAMAP-Rule" id="MF_00800"/>
    </source>
</evidence>
<proteinExistence type="inferred from homology"/>
<dbReference type="Proteomes" id="UP001589747">
    <property type="component" value="Unassembled WGS sequence"/>
</dbReference>
<dbReference type="InterPro" id="IPR028345">
    <property type="entry name" value="Antibiotic_NAT-like"/>
</dbReference>
<dbReference type="SUPFAM" id="SSF110710">
    <property type="entry name" value="TTHA0583/YokD-like"/>
    <property type="match status" value="1"/>
</dbReference>